<dbReference type="PROSITE" id="PS50263">
    <property type="entry name" value="CN_HYDROLASE"/>
    <property type="match status" value="1"/>
</dbReference>
<dbReference type="Pfam" id="PF00795">
    <property type="entry name" value="CN_hydrolase"/>
    <property type="match status" value="1"/>
</dbReference>
<dbReference type="InterPro" id="IPR003010">
    <property type="entry name" value="C-N_Hydrolase"/>
</dbReference>
<feature type="domain" description="CN hydrolase" evidence="2">
    <location>
        <begin position="1"/>
        <end position="242"/>
    </location>
</feature>
<gene>
    <name evidence="3" type="ORF">V3C41_19905</name>
</gene>
<dbReference type="Gene3D" id="3.60.110.10">
    <property type="entry name" value="Carbon-nitrogen hydrolase"/>
    <property type="match status" value="1"/>
</dbReference>
<protein>
    <submittedName>
        <fullName evidence="3">Carbon-nitrogen hydrolase family protein</fullName>
    </submittedName>
</protein>
<evidence type="ECO:0000256" key="1">
    <source>
        <dbReference type="ARBA" id="ARBA00010613"/>
    </source>
</evidence>
<proteinExistence type="inferred from homology"/>
<dbReference type="GO" id="GO:0016787">
    <property type="term" value="F:hydrolase activity"/>
    <property type="evidence" value="ECO:0007669"/>
    <property type="project" value="UniProtKB-KW"/>
</dbReference>
<evidence type="ECO:0000259" key="2">
    <source>
        <dbReference type="PROSITE" id="PS50263"/>
    </source>
</evidence>
<evidence type="ECO:0000313" key="4">
    <source>
        <dbReference type="Proteomes" id="UP001448614"/>
    </source>
</evidence>
<keyword evidence="3" id="KW-0378">Hydrolase</keyword>
<sequence>MTRLLPLALVQSPAETLTDFAAGLERKVKAHAVADLFVYPELHLNSADAPGPAERQAYMEASAEPLDGPRGSILAELAGDLGIWLLPGSVLERGTDGRIYNTAVVYSPQGKAVAAYRKIFPWKPYETVSSGTDFVVFDMAGYGRVGLSICYDAWFPEHSRHLAWMGAELILNVVQTPTNDRVQEVVISQANAIVNQNFVASVNAAGPHGVGRSLLIDPEGRVRVSATGPEDATLVDVIDLDQVVNVRRHGTAGVTRPWDQFAENDESIPLPLYSGRLDPLLWRQTNSPTIMTDLSTALAQGTSHVR</sequence>
<dbReference type="CDD" id="cd07197">
    <property type="entry name" value="nitrilase"/>
    <property type="match status" value="1"/>
</dbReference>
<comment type="similarity">
    <text evidence="1">Belongs to the carbon-nitrogen hydrolase superfamily. NIT1/NIT2 family.</text>
</comment>
<evidence type="ECO:0000313" key="3">
    <source>
        <dbReference type="EMBL" id="MEO3943343.1"/>
    </source>
</evidence>
<dbReference type="PANTHER" id="PTHR23088:SF27">
    <property type="entry name" value="DEAMINATED GLUTATHIONE AMIDASE"/>
    <property type="match status" value="1"/>
</dbReference>
<dbReference type="RefSeq" id="WP_051420755.1">
    <property type="nucleotide sequence ID" value="NZ_JAVDRC010000001.1"/>
</dbReference>
<dbReference type="Proteomes" id="UP001448614">
    <property type="component" value="Unassembled WGS sequence"/>
</dbReference>
<dbReference type="EMBL" id="JBBMFV010000004">
    <property type="protein sequence ID" value="MEO3943343.1"/>
    <property type="molecule type" value="Genomic_DNA"/>
</dbReference>
<name>A0ABV0GXH6_PAENI</name>
<accession>A0ABV0GXH6</accession>
<reference evidence="3 4" key="1">
    <citation type="journal article" date="2024" name="Appl. Microbiol. Biotechnol.">
        <title>Biosynthetic gene clusters with biotechnological applications in novel Antarctic isolates from Actinomycetota.</title>
        <authorList>
            <person name="Bruna P."/>
            <person name="Nunez-Montero K."/>
            <person name="Contreras M.J."/>
            <person name="Leal K."/>
            <person name="Garcia M."/>
            <person name="Abanto M."/>
            <person name="Barrientos L."/>
        </authorList>
    </citation>
    <scope>NUCLEOTIDE SEQUENCE [LARGE SCALE GENOMIC DNA]</scope>
    <source>
        <strain evidence="3 4">Se16.17</strain>
    </source>
</reference>
<dbReference type="PANTHER" id="PTHR23088">
    <property type="entry name" value="NITRILASE-RELATED"/>
    <property type="match status" value="1"/>
</dbReference>
<comment type="caution">
    <text evidence="3">The sequence shown here is derived from an EMBL/GenBank/DDBJ whole genome shotgun (WGS) entry which is preliminary data.</text>
</comment>
<keyword evidence="4" id="KW-1185">Reference proteome</keyword>
<dbReference type="InterPro" id="IPR036526">
    <property type="entry name" value="C-N_Hydrolase_sf"/>
</dbReference>
<organism evidence="3 4">
    <name type="scientific">Paenarthrobacter nicotinovorans</name>
    <name type="common">Arthrobacter nicotinovorans</name>
    <dbReference type="NCBI Taxonomy" id="29320"/>
    <lineage>
        <taxon>Bacteria</taxon>
        <taxon>Bacillati</taxon>
        <taxon>Actinomycetota</taxon>
        <taxon>Actinomycetes</taxon>
        <taxon>Micrococcales</taxon>
        <taxon>Micrococcaceae</taxon>
        <taxon>Paenarthrobacter</taxon>
    </lineage>
</organism>
<dbReference type="SUPFAM" id="SSF56317">
    <property type="entry name" value="Carbon-nitrogen hydrolase"/>
    <property type="match status" value="1"/>
</dbReference>